<evidence type="ECO:0008006" key="3">
    <source>
        <dbReference type="Google" id="ProtNLM"/>
    </source>
</evidence>
<evidence type="ECO:0000313" key="1">
    <source>
        <dbReference type="EMBL" id="USP76621.1"/>
    </source>
</evidence>
<sequence>MSPKDDNPMGGKLPSSTLYEVIAKLCTSMRAMDTAREFRVFVPPPAAAATDSETPKNFKISAISQYKWPFVFEAPWGFTLEETVAKVETGAKAVLQEIVTYAKEELTADIVELLLKHGFSFDVALEQHGNVSLVEINPFGALSGCGAFLFNWVLDGRVHYGLEEAQFAVALDEVGE</sequence>
<name>A0A9Q8Z6B7_CURCL</name>
<dbReference type="OrthoDB" id="360540at2759"/>
<gene>
    <name evidence="1" type="ORF">yc1106_03895</name>
</gene>
<protein>
    <recommendedName>
        <fullName evidence="3">Cell division cycle protein 123</fullName>
    </recommendedName>
</protein>
<organism evidence="1 2">
    <name type="scientific">Curvularia clavata</name>
    <dbReference type="NCBI Taxonomy" id="95742"/>
    <lineage>
        <taxon>Eukaryota</taxon>
        <taxon>Fungi</taxon>
        <taxon>Dikarya</taxon>
        <taxon>Ascomycota</taxon>
        <taxon>Pezizomycotina</taxon>
        <taxon>Dothideomycetes</taxon>
        <taxon>Pleosporomycetidae</taxon>
        <taxon>Pleosporales</taxon>
        <taxon>Pleosporineae</taxon>
        <taxon>Pleosporaceae</taxon>
        <taxon>Curvularia</taxon>
    </lineage>
</organism>
<dbReference type="AlphaFoldDB" id="A0A9Q8Z6B7"/>
<keyword evidence="2" id="KW-1185">Reference proteome</keyword>
<dbReference type="Proteomes" id="UP001056012">
    <property type="component" value="Chromosome 3"/>
</dbReference>
<evidence type="ECO:0000313" key="2">
    <source>
        <dbReference type="Proteomes" id="UP001056012"/>
    </source>
</evidence>
<accession>A0A9Q8Z6B7</accession>
<reference evidence="1" key="1">
    <citation type="submission" date="2021-12" db="EMBL/GenBank/DDBJ databases">
        <title>Curvularia clavata genome.</title>
        <authorList>
            <person name="Cao Y."/>
        </authorList>
    </citation>
    <scope>NUCLEOTIDE SEQUENCE</scope>
    <source>
        <strain evidence="1">Yc1106</strain>
    </source>
</reference>
<dbReference type="EMBL" id="CP089276">
    <property type="protein sequence ID" value="USP76621.1"/>
    <property type="molecule type" value="Genomic_DNA"/>
</dbReference>
<proteinExistence type="predicted"/>
<dbReference type="VEuPathDB" id="FungiDB:yc1106_03895"/>